<gene>
    <name evidence="1" type="ORF">CSF007_6545</name>
</gene>
<organism evidence="1">
    <name type="scientific">Yersinia ruckeri</name>
    <dbReference type="NCBI Taxonomy" id="29486"/>
    <lineage>
        <taxon>Bacteria</taxon>
        <taxon>Pseudomonadati</taxon>
        <taxon>Pseudomonadota</taxon>
        <taxon>Gammaproteobacteria</taxon>
        <taxon>Enterobacterales</taxon>
        <taxon>Yersiniaceae</taxon>
        <taxon>Yersinia</taxon>
    </lineage>
</organism>
<sequence length="40" mass="4513">MMVIKLNAVHNVFSLEVDRLSASHQNMSFSLSINLNHLAM</sequence>
<dbReference type="AlphaFoldDB" id="A0A0A8VHI1"/>
<name>A0A0A8VHI1_YERRU</name>
<reference evidence="1" key="1">
    <citation type="journal article" date="2015" name="Genome Announc.">
        <title>Complete Genome Sequence of Yersinia ruckeri Strain CSF007-82, Etiologic Agent of Red Mouth Disease in Salmonid Fish.</title>
        <authorList>
            <person name="Nelson M.C."/>
            <person name="LaPatra S.E."/>
            <person name="Welch T.J."/>
            <person name="Graf J."/>
        </authorList>
    </citation>
    <scope>NUCLEOTIDE SEQUENCE</scope>
    <source>
        <strain evidence="1">CSF007-82</strain>
    </source>
</reference>
<dbReference type="EMBL" id="LN681231">
    <property type="protein sequence ID" value="CEK27066.1"/>
    <property type="molecule type" value="Genomic_DNA"/>
</dbReference>
<protein>
    <submittedName>
        <fullName evidence="1">Uncharacterized protein</fullName>
    </submittedName>
</protein>
<accession>A0A0A8VHI1</accession>
<proteinExistence type="predicted"/>
<evidence type="ECO:0000313" key="1">
    <source>
        <dbReference type="EMBL" id="CEK27066.1"/>
    </source>
</evidence>